<keyword evidence="13" id="KW-1185">Reference proteome</keyword>
<dbReference type="GO" id="GO:0005832">
    <property type="term" value="C:chaperonin-containing T-complex"/>
    <property type="evidence" value="ECO:0007669"/>
    <property type="project" value="UniProtKB-ARBA"/>
</dbReference>
<dbReference type="GO" id="GO:0005524">
    <property type="term" value="F:ATP binding"/>
    <property type="evidence" value="ECO:0007669"/>
    <property type="project" value="UniProtKB-KW"/>
</dbReference>
<proteinExistence type="inferred from homology"/>
<dbReference type="FunFam" id="1.10.560.10:FF:000058">
    <property type="entry name" value="T-complex protein 1 subunit zeta"/>
    <property type="match status" value="1"/>
</dbReference>
<evidence type="ECO:0000256" key="10">
    <source>
        <dbReference type="SAM" id="MobiDB-lite"/>
    </source>
</evidence>
<dbReference type="EMBL" id="MU857625">
    <property type="protein sequence ID" value="KAK4249339.1"/>
    <property type="molecule type" value="Genomic_DNA"/>
</dbReference>
<dbReference type="InterPro" id="IPR027413">
    <property type="entry name" value="GROEL-like_equatorial_sf"/>
</dbReference>
<dbReference type="SUPFAM" id="SSF48592">
    <property type="entry name" value="GroEL equatorial domain-like"/>
    <property type="match status" value="1"/>
</dbReference>
<feature type="region of interest" description="Disordered" evidence="10">
    <location>
        <begin position="526"/>
        <end position="615"/>
    </location>
</feature>
<dbReference type="Gene3D" id="3.50.7.10">
    <property type="entry name" value="GroEL"/>
    <property type="match status" value="1"/>
</dbReference>
<evidence type="ECO:0000256" key="4">
    <source>
        <dbReference type="ARBA" id="ARBA00022741"/>
    </source>
</evidence>
<dbReference type="GO" id="GO:0051082">
    <property type="term" value="F:unfolded protein binding"/>
    <property type="evidence" value="ECO:0007669"/>
    <property type="project" value="InterPro"/>
</dbReference>
<sequence length="829" mass="90481">MSAAQLLNPKAESRRRGEALRVNISAGEGLQDVLKSNLGPLGTIKMCIKLTKDGNVLLREMQIQNPTAVMIARAATAQDDICGDGTTSVVLLVGELLKQADRYIQEGLHPRVITDGFELAKNAALKFLDEFKLPRDVDRELLLSVARTSLATKLNGSLAQTLTPDIVDAVLAIYQAPAKPDLHMIEIMKMQHRTASDTQLIRGLALDHGARHPDMPKRVENAYILTLNVSLEYEKSEINSSFFYSSAEQRDKLVESERRFVDAKLKKIVELKKEVCGNDGKKNFVIINQKGIDPLSLDVLAKNGILALRRAKRRNMERLQLVCGGVAQNSVDDLSPEILGWAGLVYEQQLGEEKFTFVEDVKEPKSVTLLIKGPNQHTITQVTDAVRDGLRSVYNMIVDKSVVPGAGAFQVACAEHLKSDTFRKTVKGKAKFGVDAFSDALLVIPKTLAANAGLDVQDAKKPPSAAIARCKVCKDLMILLLQLNAELPDRFPTHERRLYVFACKRKGCRRKDGNIRAIRGVRVLAESPSTNAERDTKPREAATPKAPSQGLGETLFGVKSAPTVGTAPRANPFATSSNSTTNPFAPKSSSPAPTNPFTKERAVAESPKPDLSQTTADLPKTFAQTLSLNNPQEHGTPTTHGPPPPPEPWPEQSGQPAPYPVRWLADAEYETLDPISLPAVPTGPTAMDIDSSESAGGGGKEDKEVFESTMDATFQKFADRVGQNPDQCIRYEFAGQPLLYSKADAVGKMLHGIPRCGNCGAGRVFELQLTPHAIQELECEEDGLDGMDWGTIIVGVCEKDCQEKGVRVGEAGYVEEWAGVQWEELTMKR</sequence>
<comment type="subcellular location">
    <subcellularLocation>
        <location evidence="1">Cytoplasm</location>
    </subcellularLocation>
</comment>
<gene>
    <name evidence="12" type="ORF">C7999DRAFT_39594</name>
</gene>
<evidence type="ECO:0000259" key="11">
    <source>
        <dbReference type="Pfam" id="PF04194"/>
    </source>
</evidence>
<accession>A0AAN7CW10</accession>
<evidence type="ECO:0000256" key="7">
    <source>
        <dbReference type="ARBA" id="ARBA00039582"/>
    </source>
</evidence>
<keyword evidence="4 9" id="KW-0547">Nucleotide-binding</keyword>
<dbReference type="Pfam" id="PF04194">
    <property type="entry name" value="PDCD2_C"/>
    <property type="match status" value="1"/>
</dbReference>
<dbReference type="Pfam" id="PF00118">
    <property type="entry name" value="Cpn60_TCP1"/>
    <property type="match status" value="1"/>
</dbReference>
<protein>
    <recommendedName>
        <fullName evidence="7">T-complex protein 1 subunit zeta</fullName>
    </recommendedName>
    <alternativeName>
        <fullName evidence="8">CCT-zeta</fullName>
    </alternativeName>
</protein>
<dbReference type="Gene3D" id="1.10.560.10">
    <property type="entry name" value="GroEL-like equatorial domain"/>
    <property type="match status" value="1"/>
</dbReference>
<evidence type="ECO:0000256" key="8">
    <source>
        <dbReference type="ARBA" id="ARBA00044261"/>
    </source>
</evidence>
<dbReference type="InterPro" id="IPR012722">
    <property type="entry name" value="Chap_CCT_zeta"/>
</dbReference>
<reference evidence="12" key="2">
    <citation type="submission" date="2023-05" db="EMBL/GenBank/DDBJ databases">
        <authorList>
            <consortium name="Lawrence Berkeley National Laboratory"/>
            <person name="Steindorff A."/>
            <person name="Hensen N."/>
            <person name="Bonometti L."/>
            <person name="Westerberg I."/>
            <person name="Brannstrom I.O."/>
            <person name="Guillou S."/>
            <person name="Cros-Aarteil S."/>
            <person name="Calhoun S."/>
            <person name="Haridas S."/>
            <person name="Kuo A."/>
            <person name="Mondo S."/>
            <person name="Pangilinan J."/>
            <person name="Riley R."/>
            <person name="Labutti K."/>
            <person name="Andreopoulos B."/>
            <person name="Lipzen A."/>
            <person name="Chen C."/>
            <person name="Yanf M."/>
            <person name="Daum C."/>
            <person name="Ng V."/>
            <person name="Clum A."/>
            <person name="Ohm R."/>
            <person name="Martin F."/>
            <person name="Silar P."/>
            <person name="Natvig D."/>
            <person name="Lalanne C."/>
            <person name="Gautier V."/>
            <person name="Ament-Velasquez S.L."/>
            <person name="Kruys A."/>
            <person name="Hutchinson M.I."/>
            <person name="Powell A.J."/>
            <person name="Barry K."/>
            <person name="Miller A.N."/>
            <person name="Grigoriev I.V."/>
            <person name="Debuchy R."/>
            <person name="Gladieux P."/>
            <person name="Thoren M.H."/>
            <person name="Johannesson H."/>
        </authorList>
    </citation>
    <scope>NUCLEOTIDE SEQUENCE</scope>
    <source>
        <strain evidence="12">CBS 359.72</strain>
    </source>
</reference>
<dbReference type="GO" id="GO:0016887">
    <property type="term" value="F:ATP hydrolysis activity"/>
    <property type="evidence" value="ECO:0007669"/>
    <property type="project" value="InterPro"/>
</dbReference>
<dbReference type="AlphaFoldDB" id="A0AAN7CW10"/>
<evidence type="ECO:0000256" key="1">
    <source>
        <dbReference type="ARBA" id="ARBA00004496"/>
    </source>
</evidence>
<dbReference type="SUPFAM" id="SSF52029">
    <property type="entry name" value="GroEL apical domain-like"/>
    <property type="match status" value="1"/>
</dbReference>
<organism evidence="12 13">
    <name type="scientific">Corynascus novoguineensis</name>
    <dbReference type="NCBI Taxonomy" id="1126955"/>
    <lineage>
        <taxon>Eukaryota</taxon>
        <taxon>Fungi</taxon>
        <taxon>Dikarya</taxon>
        <taxon>Ascomycota</taxon>
        <taxon>Pezizomycotina</taxon>
        <taxon>Sordariomycetes</taxon>
        <taxon>Sordariomycetidae</taxon>
        <taxon>Sordariales</taxon>
        <taxon>Chaetomiaceae</taxon>
        <taxon>Corynascus</taxon>
    </lineage>
</organism>
<evidence type="ECO:0000313" key="12">
    <source>
        <dbReference type="EMBL" id="KAK4249339.1"/>
    </source>
</evidence>
<dbReference type="GO" id="GO:0140662">
    <property type="term" value="F:ATP-dependent protein folding chaperone"/>
    <property type="evidence" value="ECO:0007669"/>
    <property type="project" value="InterPro"/>
</dbReference>
<dbReference type="SUPFAM" id="SSF54849">
    <property type="entry name" value="GroEL-intermediate domain like"/>
    <property type="match status" value="1"/>
</dbReference>
<feature type="compositionally biased region" description="Basic and acidic residues" evidence="10">
    <location>
        <begin position="532"/>
        <end position="542"/>
    </location>
</feature>
<dbReference type="InterPro" id="IPR007320">
    <property type="entry name" value="PDCD2_C"/>
</dbReference>
<feature type="compositionally biased region" description="Polar residues" evidence="10">
    <location>
        <begin position="573"/>
        <end position="597"/>
    </location>
</feature>
<keyword evidence="5 9" id="KW-0067">ATP-binding</keyword>
<dbReference type="NCBIfam" id="TIGR02347">
    <property type="entry name" value="chap_CCT_zeta"/>
    <property type="match status" value="1"/>
</dbReference>
<dbReference type="InterPro" id="IPR002194">
    <property type="entry name" value="Chaperonin_TCP-1_CS"/>
</dbReference>
<dbReference type="Gene3D" id="3.30.260.10">
    <property type="entry name" value="TCP-1-like chaperonin intermediate domain"/>
    <property type="match status" value="1"/>
</dbReference>
<evidence type="ECO:0000313" key="13">
    <source>
        <dbReference type="Proteomes" id="UP001303647"/>
    </source>
</evidence>
<evidence type="ECO:0000256" key="6">
    <source>
        <dbReference type="ARBA" id="ARBA00023186"/>
    </source>
</evidence>
<dbReference type="Proteomes" id="UP001303647">
    <property type="component" value="Unassembled WGS sequence"/>
</dbReference>
<comment type="similarity">
    <text evidence="2 9">Belongs to the TCP-1 chaperonin family.</text>
</comment>
<evidence type="ECO:0000256" key="2">
    <source>
        <dbReference type="ARBA" id="ARBA00008020"/>
    </source>
</evidence>
<feature type="compositionally biased region" description="Pro residues" evidence="10">
    <location>
        <begin position="640"/>
        <end position="649"/>
    </location>
</feature>
<dbReference type="PROSITE" id="PS00751">
    <property type="entry name" value="TCP1_2"/>
    <property type="match status" value="1"/>
</dbReference>
<dbReference type="PANTHER" id="PTHR11353">
    <property type="entry name" value="CHAPERONIN"/>
    <property type="match status" value="1"/>
</dbReference>
<dbReference type="InterPro" id="IPR027410">
    <property type="entry name" value="TCP-1-like_intermed_sf"/>
</dbReference>
<dbReference type="FunFam" id="3.50.7.10:FF:000004">
    <property type="entry name" value="T-complex protein 1 subunit zeta"/>
    <property type="match status" value="1"/>
</dbReference>
<feature type="region of interest" description="Disordered" evidence="10">
    <location>
        <begin position="628"/>
        <end position="658"/>
    </location>
</feature>
<evidence type="ECO:0000256" key="5">
    <source>
        <dbReference type="ARBA" id="ARBA00022840"/>
    </source>
</evidence>
<evidence type="ECO:0000256" key="3">
    <source>
        <dbReference type="ARBA" id="ARBA00022490"/>
    </source>
</evidence>
<dbReference type="InterPro" id="IPR002423">
    <property type="entry name" value="Cpn60/GroEL/TCP-1"/>
</dbReference>
<keyword evidence="6 9" id="KW-0143">Chaperone</keyword>
<name>A0AAN7CW10_9PEZI</name>
<feature type="domain" description="Programmed cell death protein 2 C-terminal" evidence="11">
    <location>
        <begin position="711"/>
        <end position="822"/>
    </location>
</feature>
<dbReference type="CDD" id="cd03342">
    <property type="entry name" value="TCP1_zeta"/>
    <property type="match status" value="1"/>
</dbReference>
<feature type="region of interest" description="Disordered" evidence="10">
    <location>
        <begin position="679"/>
        <end position="702"/>
    </location>
</feature>
<dbReference type="InterPro" id="IPR017998">
    <property type="entry name" value="Chaperone_TCP-1"/>
</dbReference>
<keyword evidence="3" id="KW-0963">Cytoplasm</keyword>
<dbReference type="InterPro" id="IPR027409">
    <property type="entry name" value="GroEL-like_apical_dom_sf"/>
</dbReference>
<comment type="caution">
    <text evidence="12">The sequence shown here is derived from an EMBL/GenBank/DDBJ whole genome shotgun (WGS) entry which is preliminary data.</text>
</comment>
<reference evidence="12" key="1">
    <citation type="journal article" date="2023" name="Mol. Phylogenet. Evol.">
        <title>Genome-scale phylogeny and comparative genomics of the fungal order Sordariales.</title>
        <authorList>
            <person name="Hensen N."/>
            <person name="Bonometti L."/>
            <person name="Westerberg I."/>
            <person name="Brannstrom I.O."/>
            <person name="Guillou S."/>
            <person name="Cros-Aarteil S."/>
            <person name="Calhoun S."/>
            <person name="Haridas S."/>
            <person name="Kuo A."/>
            <person name="Mondo S."/>
            <person name="Pangilinan J."/>
            <person name="Riley R."/>
            <person name="LaButti K."/>
            <person name="Andreopoulos B."/>
            <person name="Lipzen A."/>
            <person name="Chen C."/>
            <person name="Yan M."/>
            <person name="Daum C."/>
            <person name="Ng V."/>
            <person name="Clum A."/>
            <person name="Steindorff A."/>
            <person name="Ohm R.A."/>
            <person name="Martin F."/>
            <person name="Silar P."/>
            <person name="Natvig D.O."/>
            <person name="Lalanne C."/>
            <person name="Gautier V."/>
            <person name="Ament-Velasquez S.L."/>
            <person name="Kruys A."/>
            <person name="Hutchinson M.I."/>
            <person name="Powell A.J."/>
            <person name="Barry K."/>
            <person name="Miller A.N."/>
            <person name="Grigoriev I.V."/>
            <person name="Debuchy R."/>
            <person name="Gladieux P."/>
            <person name="Hiltunen Thoren M."/>
            <person name="Johannesson H."/>
        </authorList>
    </citation>
    <scope>NUCLEOTIDE SEQUENCE</scope>
    <source>
        <strain evidence="12">CBS 359.72</strain>
    </source>
</reference>
<evidence type="ECO:0000256" key="9">
    <source>
        <dbReference type="RuleBase" id="RU004187"/>
    </source>
</evidence>
<dbReference type="PRINTS" id="PR00304">
    <property type="entry name" value="TCOMPLEXTCP1"/>
</dbReference>